<keyword evidence="4" id="KW-1185">Reference proteome</keyword>
<dbReference type="Proteomes" id="UP000276603">
    <property type="component" value="Unassembled WGS sequence"/>
</dbReference>
<evidence type="ECO:0000256" key="1">
    <source>
        <dbReference type="ARBA" id="ARBA00007198"/>
    </source>
</evidence>
<proteinExistence type="inferred from homology"/>
<gene>
    <name evidence="3" type="ORF">D7Z94_21275</name>
</gene>
<dbReference type="RefSeq" id="WP_120713637.1">
    <property type="nucleotide sequence ID" value="NZ_RBCJ01000004.1"/>
</dbReference>
<dbReference type="InterPro" id="IPR036249">
    <property type="entry name" value="Thioredoxin-like_sf"/>
</dbReference>
<evidence type="ECO:0008006" key="5">
    <source>
        <dbReference type="Google" id="ProtNLM"/>
    </source>
</evidence>
<dbReference type="PROSITE" id="PS51353">
    <property type="entry name" value="ARSC"/>
    <property type="match status" value="1"/>
</dbReference>
<reference evidence="3 4" key="1">
    <citation type="submission" date="2018-10" db="EMBL/GenBank/DDBJ databases">
        <title>Ulvibacterium marinum gen. nov., sp. nov., a novel marine bacterium of the family Flavobacteriaceae, isolated from a culture of the green alga Ulva prolifera.</title>
        <authorList>
            <person name="Zhang Z."/>
        </authorList>
    </citation>
    <scope>NUCLEOTIDE SEQUENCE [LARGE SCALE GENOMIC DNA]</scope>
    <source>
        <strain evidence="3 4">CCMM003</strain>
    </source>
</reference>
<organism evidence="3 4">
    <name type="scientific">Ulvibacterium marinum</name>
    <dbReference type="NCBI Taxonomy" id="2419782"/>
    <lineage>
        <taxon>Bacteria</taxon>
        <taxon>Pseudomonadati</taxon>
        <taxon>Bacteroidota</taxon>
        <taxon>Flavobacteriia</taxon>
        <taxon>Flavobacteriales</taxon>
        <taxon>Flavobacteriaceae</taxon>
        <taxon>Ulvibacterium</taxon>
    </lineage>
</organism>
<evidence type="ECO:0000313" key="3">
    <source>
        <dbReference type="EMBL" id="RKN78728.1"/>
    </source>
</evidence>
<sequence>MGIIASNDNEIKLYYSGKTSLGKQTYAYVSASAKKVLGIDVSKTKVTGSQWAEIAAGLNIPVGDLINTEHPDFIKSYGEEKIDLDEHDWLRVLEKHPETLAYPVMISGDVFRVLKTPSDFVKYMEPDSTAKDVRQD</sequence>
<evidence type="ECO:0000313" key="4">
    <source>
        <dbReference type="Proteomes" id="UP000276603"/>
    </source>
</evidence>
<dbReference type="SUPFAM" id="SSF52833">
    <property type="entry name" value="Thioredoxin-like"/>
    <property type="match status" value="1"/>
</dbReference>
<evidence type="ECO:0000256" key="2">
    <source>
        <dbReference type="PROSITE-ProRule" id="PRU01282"/>
    </source>
</evidence>
<name>A0A3B0C1U9_9FLAO</name>
<protein>
    <recommendedName>
        <fullName evidence="5">Arsenate reductase</fullName>
    </recommendedName>
</protein>
<dbReference type="Gene3D" id="3.40.30.10">
    <property type="entry name" value="Glutaredoxin"/>
    <property type="match status" value="1"/>
</dbReference>
<comment type="similarity">
    <text evidence="1 2">Belongs to the ArsC family.</text>
</comment>
<dbReference type="OrthoDB" id="1434620at2"/>
<dbReference type="AlphaFoldDB" id="A0A3B0C1U9"/>
<comment type="caution">
    <text evidence="3">The sequence shown here is derived from an EMBL/GenBank/DDBJ whole genome shotgun (WGS) entry which is preliminary data.</text>
</comment>
<dbReference type="EMBL" id="RBCJ01000004">
    <property type="protein sequence ID" value="RKN78728.1"/>
    <property type="molecule type" value="Genomic_DNA"/>
</dbReference>
<dbReference type="InterPro" id="IPR006660">
    <property type="entry name" value="Arsenate_reductase-like"/>
</dbReference>
<accession>A0A3B0C1U9</accession>